<evidence type="ECO:0000256" key="3">
    <source>
        <dbReference type="ARBA" id="ARBA00022448"/>
    </source>
</evidence>
<feature type="transmembrane region" description="Helical" evidence="8">
    <location>
        <begin position="336"/>
        <end position="354"/>
    </location>
</feature>
<reference evidence="10" key="1">
    <citation type="submission" date="2019-03" db="EMBL/GenBank/DDBJ databases">
        <title>Lake Tanganyika Metagenome-Assembled Genomes (MAGs).</title>
        <authorList>
            <person name="Tran P."/>
        </authorList>
    </citation>
    <scope>NUCLEOTIDE SEQUENCE</scope>
    <source>
        <strain evidence="10">M_DeepCast_400m_m2_100</strain>
    </source>
</reference>
<proteinExistence type="inferred from homology"/>
<dbReference type="GO" id="GO:0035435">
    <property type="term" value="P:phosphate ion transmembrane transport"/>
    <property type="evidence" value="ECO:0007669"/>
    <property type="project" value="InterPro"/>
</dbReference>
<evidence type="ECO:0000256" key="4">
    <source>
        <dbReference type="ARBA" id="ARBA00022475"/>
    </source>
</evidence>
<dbReference type="Pfam" id="PF00528">
    <property type="entry name" value="BPD_transp_1"/>
    <property type="match status" value="1"/>
</dbReference>
<dbReference type="PANTHER" id="PTHR43470">
    <property type="entry name" value="PHOSPHATE TRANSPORT SYSTEM PERMEASE PROTEIN PSTA-RELATED"/>
    <property type="match status" value="1"/>
</dbReference>
<evidence type="ECO:0000256" key="7">
    <source>
        <dbReference type="ARBA" id="ARBA00023136"/>
    </source>
</evidence>
<dbReference type="PANTHER" id="PTHR43470:SF3">
    <property type="entry name" value="PHOSPHATE TRANSPORT SYSTEM PERMEASE PROTEIN PSTA-RELATED"/>
    <property type="match status" value="1"/>
</dbReference>
<sequence>MRRSTRKLIDRSFSGLGVMSIVLMAAALLVILAPIFVRGLGAIFFRGTVEFRRMQLEQFERGSRAAVEEETAAAAAARAPVYRMLAEFEEELSAMAAEERRQYAGQLREVRELVTELLGPAPGTPAPVLPRDQYGQTRWDRARFKLDLLLQRTEYDYSDAARMGREVRVDRARDFAGTRLEPLFDYLRAHAREMLRPRLTAYLRFLTDAPLDSHFFGGIWPAILGTLYLTLGAMLFALPMGVISAVYLVEYAGQGRLISLLRTCVSTLAGVPSIVFALFGLAFFIHSLHVTPGKSIIAGSMTLAALILPTIIRASEEAIRAVPETYKEAALSLGAGKWRAVITVILPASLPGILTGTVISMGRAAGETAPIIFTAAVSVGKAVELFQARFWEALAQPTPALPWNIYNLATEHEAVDEIRHVQFGMVFVLVLLVLLLNAAAIALRARVARRLRG</sequence>
<evidence type="ECO:0000256" key="8">
    <source>
        <dbReference type="RuleBase" id="RU363043"/>
    </source>
</evidence>
<name>A0A937XBH1_UNCEI</name>
<dbReference type="NCBIfam" id="TIGR00974">
    <property type="entry name" value="3a0107s02c"/>
    <property type="match status" value="1"/>
</dbReference>
<dbReference type="Gene3D" id="1.10.3720.10">
    <property type="entry name" value="MetI-like"/>
    <property type="match status" value="1"/>
</dbReference>
<feature type="transmembrane region" description="Helical" evidence="8">
    <location>
        <begin position="260"/>
        <end position="284"/>
    </location>
</feature>
<dbReference type="AlphaFoldDB" id="A0A937XBH1"/>
<comment type="subcellular location">
    <subcellularLocation>
        <location evidence="1 8">Cell membrane</location>
        <topology evidence="1 8">Multi-pass membrane protein</topology>
    </subcellularLocation>
</comment>
<evidence type="ECO:0000313" key="10">
    <source>
        <dbReference type="EMBL" id="MBM3317396.1"/>
    </source>
</evidence>
<dbReference type="CDD" id="cd06261">
    <property type="entry name" value="TM_PBP2"/>
    <property type="match status" value="1"/>
</dbReference>
<dbReference type="GO" id="GO:0005315">
    <property type="term" value="F:phosphate transmembrane transporter activity"/>
    <property type="evidence" value="ECO:0007669"/>
    <property type="project" value="InterPro"/>
</dbReference>
<protein>
    <recommendedName>
        <fullName evidence="8">Phosphate transport system permease protein PstA</fullName>
    </recommendedName>
</protein>
<keyword evidence="4 8" id="KW-1003">Cell membrane</keyword>
<feature type="transmembrane region" description="Helical" evidence="8">
    <location>
        <begin position="296"/>
        <end position="315"/>
    </location>
</feature>
<comment type="similarity">
    <text evidence="2 8">Belongs to the binding-protein-dependent transport system permease family. CysTW subfamily.</text>
</comment>
<dbReference type="EMBL" id="VGIY01000118">
    <property type="protein sequence ID" value="MBM3317396.1"/>
    <property type="molecule type" value="Genomic_DNA"/>
</dbReference>
<evidence type="ECO:0000313" key="11">
    <source>
        <dbReference type="Proteomes" id="UP000748308"/>
    </source>
</evidence>
<keyword evidence="5 8" id="KW-0812">Transmembrane</keyword>
<dbReference type="Proteomes" id="UP000748308">
    <property type="component" value="Unassembled WGS sequence"/>
</dbReference>
<dbReference type="InterPro" id="IPR000515">
    <property type="entry name" value="MetI-like"/>
</dbReference>
<evidence type="ECO:0000256" key="2">
    <source>
        <dbReference type="ARBA" id="ARBA00007069"/>
    </source>
</evidence>
<evidence type="ECO:0000259" key="9">
    <source>
        <dbReference type="PROSITE" id="PS50928"/>
    </source>
</evidence>
<evidence type="ECO:0000256" key="5">
    <source>
        <dbReference type="ARBA" id="ARBA00022692"/>
    </source>
</evidence>
<dbReference type="InterPro" id="IPR005672">
    <property type="entry name" value="Phosphate_PstA"/>
</dbReference>
<keyword evidence="6 8" id="KW-1133">Transmembrane helix</keyword>
<feature type="domain" description="ABC transmembrane type-1" evidence="9">
    <location>
        <begin position="223"/>
        <end position="444"/>
    </location>
</feature>
<dbReference type="InterPro" id="IPR035906">
    <property type="entry name" value="MetI-like_sf"/>
</dbReference>
<comment type="caution">
    <text evidence="10">The sequence shown here is derived from an EMBL/GenBank/DDBJ whole genome shotgun (WGS) entry which is preliminary data.</text>
</comment>
<keyword evidence="3" id="KW-0813">Transport</keyword>
<feature type="transmembrane region" description="Helical" evidence="8">
    <location>
        <begin position="423"/>
        <end position="443"/>
    </location>
</feature>
<gene>
    <name evidence="10" type="primary">pstA</name>
    <name evidence="10" type="ORF">FJY75_06045</name>
</gene>
<dbReference type="GO" id="GO:0005886">
    <property type="term" value="C:plasma membrane"/>
    <property type="evidence" value="ECO:0007669"/>
    <property type="project" value="UniProtKB-SubCell"/>
</dbReference>
<accession>A0A937XBH1</accession>
<dbReference type="PROSITE" id="PS50928">
    <property type="entry name" value="ABC_TM1"/>
    <property type="match status" value="1"/>
</dbReference>
<organism evidence="10 11">
    <name type="scientific">Eiseniibacteriota bacterium</name>
    <dbReference type="NCBI Taxonomy" id="2212470"/>
    <lineage>
        <taxon>Bacteria</taxon>
        <taxon>Candidatus Eiseniibacteriota</taxon>
    </lineage>
</organism>
<evidence type="ECO:0000256" key="1">
    <source>
        <dbReference type="ARBA" id="ARBA00004651"/>
    </source>
</evidence>
<dbReference type="SUPFAM" id="SSF161098">
    <property type="entry name" value="MetI-like"/>
    <property type="match status" value="1"/>
</dbReference>
<evidence type="ECO:0000256" key="6">
    <source>
        <dbReference type="ARBA" id="ARBA00022989"/>
    </source>
</evidence>
<feature type="transmembrane region" description="Helical" evidence="8">
    <location>
        <begin position="219"/>
        <end position="248"/>
    </location>
</feature>
<feature type="transmembrane region" description="Helical" evidence="8">
    <location>
        <begin position="12"/>
        <end position="37"/>
    </location>
</feature>
<keyword evidence="7 8" id="KW-0472">Membrane</keyword>